<proteinExistence type="predicted"/>
<dbReference type="Proteomes" id="UP000244940">
    <property type="component" value="Unassembled WGS sequence"/>
</dbReference>
<dbReference type="AlphaFoldDB" id="A0A2U2C6F1"/>
<organism evidence="2 3">
    <name type="scientific">Pararhodobacter marinus</name>
    <dbReference type="NCBI Taxonomy" id="2184063"/>
    <lineage>
        <taxon>Bacteria</taxon>
        <taxon>Pseudomonadati</taxon>
        <taxon>Pseudomonadota</taxon>
        <taxon>Alphaproteobacteria</taxon>
        <taxon>Rhodobacterales</taxon>
        <taxon>Paracoccaceae</taxon>
        <taxon>Pararhodobacter</taxon>
    </lineage>
</organism>
<feature type="transmembrane region" description="Helical" evidence="1">
    <location>
        <begin position="238"/>
        <end position="262"/>
    </location>
</feature>
<accession>A0A2U2C6F1</accession>
<sequence length="283" mass="29889">MGDGKRKSNMPGALTRALLVGMLAIFPAMAIPSTAPETAQSLILLAIFAGGIVFAEYASDYPGLIEFRFAAPFNRTRFALVAVMAILLSLLQRNGVEPGMLGALTASAARLCGQILDFGLSPVSLLTAALPDSVPPEHGILVRDGAALALVLAATTVLGFVTAIRLNAWPMGTGPFNVWINLPTFDPTAGNDVVLRLQRHARINIVLGLVLPFLLPGAILASGILIQPVTLLSPMGYVWGIVLWAYIPACLVMRGVAMARVARMIRASRRRYADSEGSAFAAA</sequence>
<keyword evidence="1" id="KW-0472">Membrane</keyword>
<dbReference type="OrthoDB" id="7738422at2"/>
<feature type="transmembrane region" description="Helical" evidence="1">
    <location>
        <begin position="145"/>
        <end position="164"/>
    </location>
</feature>
<reference evidence="2 3" key="1">
    <citation type="submission" date="2018-05" db="EMBL/GenBank/DDBJ databases">
        <title>Pararhodobacter marina sp. nov., isolated from deep-sea water of the Indian Ocean.</title>
        <authorList>
            <person name="Lai Q.Sr."/>
            <person name="Liu X."/>
            <person name="Shao Z."/>
        </authorList>
    </citation>
    <scope>NUCLEOTIDE SEQUENCE [LARGE SCALE GENOMIC DNA]</scope>
    <source>
        <strain evidence="2 3">CIC4N-9</strain>
    </source>
</reference>
<comment type="caution">
    <text evidence="2">The sequence shown here is derived from an EMBL/GenBank/DDBJ whole genome shotgun (WGS) entry which is preliminary data.</text>
</comment>
<evidence type="ECO:0000313" key="3">
    <source>
        <dbReference type="Proteomes" id="UP000244940"/>
    </source>
</evidence>
<dbReference type="RefSeq" id="WP_109534601.1">
    <property type="nucleotide sequence ID" value="NZ_QEYD01000011.1"/>
</dbReference>
<feature type="transmembrane region" description="Helical" evidence="1">
    <location>
        <begin position="40"/>
        <end position="58"/>
    </location>
</feature>
<evidence type="ECO:0000256" key="1">
    <source>
        <dbReference type="SAM" id="Phobius"/>
    </source>
</evidence>
<feature type="transmembrane region" description="Helical" evidence="1">
    <location>
        <begin position="205"/>
        <end position="226"/>
    </location>
</feature>
<keyword evidence="1" id="KW-0812">Transmembrane</keyword>
<dbReference type="EMBL" id="QEYD01000011">
    <property type="protein sequence ID" value="PWE27411.1"/>
    <property type="molecule type" value="Genomic_DNA"/>
</dbReference>
<keyword evidence="3" id="KW-1185">Reference proteome</keyword>
<gene>
    <name evidence="2" type="ORF">C4N9_17295</name>
</gene>
<name>A0A2U2C6F1_9RHOB</name>
<evidence type="ECO:0000313" key="2">
    <source>
        <dbReference type="EMBL" id="PWE27411.1"/>
    </source>
</evidence>
<protein>
    <submittedName>
        <fullName evidence="2">Uncharacterized protein</fullName>
    </submittedName>
</protein>
<dbReference type="GeneID" id="94366650"/>
<feature type="transmembrane region" description="Helical" evidence="1">
    <location>
        <begin position="78"/>
        <end position="96"/>
    </location>
</feature>
<keyword evidence="1" id="KW-1133">Transmembrane helix</keyword>